<reference evidence="3 4" key="1">
    <citation type="submission" date="2017-09" db="EMBL/GenBank/DDBJ databases">
        <title>Genome sequencing of Besnoitia besnoiti strain Bb-Ger1.</title>
        <authorList>
            <person name="Schares G."/>
            <person name="Venepally P."/>
            <person name="Lorenzi H.A."/>
        </authorList>
    </citation>
    <scope>NUCLEOTIDE SEQUENCE [LARGE SCALE GENOMIC DNA]</scope>
    <source>
        <strain evidence="3 4">Bb-Ger1</strain>
    </source>
</reference>
<feature type="compositionally biased region" description="Low complexity" evidence="1">
    <location>
        <begin position="1670"/>
        <end position="1679"/>
    </location>
</feature>
<feature type="domain" description="Centrosomal protein of 76 kDa C-terminal" evidence="2">
    <location>
        <begin position="1730"/>
        <end position="1797"/>
    </location>
</feature>
<feature type="compositionally biased region" description="Basic and acidic residues" evidence="1">
    <location>
        <begin position="423"/>
        <end position="446"/>
    </location>
</feature>
<keyword evidence="4" id="KW-1185">Reference proteome</keyword>
<feature type="compositionally biased region" description="Basic and acidic residues" evidence="1">
    <location>
        <begin position="636"/>
        <end position="695"/>
    </location>
</feature>
<dbReference type="InterPro" id="IPR052299">
    <property type="entry name" value="CEP76"/>
</dbReference>
<protein>
    <submittedName>
        <fullName evidence="3">Sma protein</fullName>
    </submittedName>
</protein>
<dbReference type="Pfam" id="PF24652">
    <property type="entry name" value="CEP76_C"/>
    <property type="match status" value="1"/>
</dbReference>
<feature type="compositionally biased region" description="Low complexity" evidence="1">
    <location>
        <begin position="344"/>
        <end position="363"/>
    </location>
</feature>
<feature type="compositionally biased region" description="Low complexity" evidence="1">
    <location>
        <begin position="1283"/>
        <end position="1292"/>
    </location>
</feature>
<feature type="region of interest" description="Disordered" evidence="1">
    <location>
        <begin position="420"/>
        <end position="465"/>
    </location>
</feature>
<gene>
    <name evidence="3" type="ORF">BESB_078055</name>
</gene>
<feature type="compositionally biased region" description="Low complexity" evidence="1">
    <location>
        <begin position="1244"/>
        <end position="1264"/>
    </location>
</feature>
<dbReference type="EMBL" id="NWUJ01000008">
    <property type="protein sequence ID" value="PFH33589.1"/>
    <property type="molecule type" value="Genomic_DNA"/>
</dbReference>
<feature type="compositionally biased region" description="Basic and acidic residues" evidence="1">
    <location>
        <begin position="913"/>
        <end position="926"/>
    </location>
</feature>
<feature type="compositionally biased region" description="Basic and acidic residues" evidence="1">
    <location>
        <begin position="1211"/>
        <end position="1221"/>
    </location>
</feature>
<dbReference type="PANTHER" id="PTHR46436">
    <property type="entry name" value="CENTROSOMAL PROTEIN OF 76 KDA"/>
    <property type="match status" value="1"/>
</dbReference>
<dbReference type="InterPro" id="IPR056288">
    <property type="entry name" value="CEP76_C"/>
</dbReference>
<feature type="compositionally biased region" description="Basic residues" evidence="1">
    <location>
        <begin position="1156"/>
        <end position="1165"/>
    </location>
</feature>
<feature type="compositionally biased region" description="Basic and acidic residues" evidence="1">
    <location>
        <begin position="810"/>
        <end position="820"/>
    </location>
</feature>
<feature type="compositionally biased region" description="Low complexity" evidence="1">
    <location>
        <begin position="929"/>
        <end position="942"/>
    </location>
</feature>
<sequence>MYMFALVNPHETLSFLPYSTVEVVFNNFQLWGNLQNHHPACITYDLEDEWKWRPLLMEPADPVDSDVLLAPPIRDKKCQVLAEDLASSVLEHIRLHRMKKGLEVFFEHREELLFRLTFYLDLLEYRMHLDDLHNPGPGPNHMGWSSFQNESENAEMLQESDCQFYQTISRQTTLTSEEKAMPETQEAMHMHREYGGDAYCMFADVPPPGGFFDPFETPQDSPHPGALQEAQTANGWTMQLVPHQNPPQPELAMNPLEGFEQEIRYQDKMAKLERKAEDKLVDSYAQQKAGIGSWLPGKNNRMDPYSPAGLKFSAAQAHMALPPSSPRSASLPTAYATAAQPPRASAGTSVSCASSISSGAGAAPPRKTVTFAEGVPPETSKRPPVRRQALLLRRLSARLQAAIVEGEALMRSEEAALRAALSAEKRPEGEPARKPERERTTLRRPLETSASAAPAAPCQEGGENEAQRMFARLRTLRPATEKRESSASPPQGLQAASAASRPPASQAPSSASPAAQRGAAAGGRELLSDAPSSSAPPRDAPARASAACGSTAAPERETPFSVNASAVTFLALLRRMSTAMRQLESDLLRRACDGDAARGESAGDDGEGGRVEERRRRGSPSAEEKPGRRLSGGARGRREAARGAETRKGSETTSRGKREMRLNDSRPSHESAHDACLSREKREQEACEKKTGVEQRLRYKEEMRRKVHARLEALAVERSQREAEEAKREAHSLLQEAEEEGRKRALGEPRDDGRPFLQQALVSAELWPAPQSSAPEADLEGRVASAETGEERHATDGEKRGEGELEGEVEDAKDSEKNGNGEEGESDSYSSQSQVSEAYVSLWSGSDSGSDGWASPVPEPEAPEEEDEEMLAGDPFFFSSRSREGRAANQGAPRGSEGAGDAGSRLRQRRQPHARDEGAARPHAGGEESTGSPTHASSSSATFRCVTGRAWLSNLLRKPKNQKEEGSRGTQESRAAAVPALSEQPGARSPPGATSHRSERGERVAQDGDERRQEAGEKAPQRARPDVAGRGDFSAISVPCESAGGRASSPPSSSVSPASSDLSSDTDTLGGSLPPSDVELNQFEAPRGQHYVWDESDESDSEREDAPTEERAAPDGDSKQDARELRRRGARSEPWQIFVPPAACADTPREQLRQARERRKQRRAEKRRENLRAEEAKRAQELEALLLAERQETAEDAQAQPKGGAETEPCESAKEPAKGAEGENGSGKRHSPSTVLADIQKMIASSSQRRTSRAPSSAAAAPSPGVTAQPATAAFLAEDRAAYSRSSSSGAKASEDTGLGNDAHASGSSQARLPLAAPASASARMREIYRQCRQKASRSQCFSSSSASLLSMPSLPSLSASSLAVKKMTGVFLQAQKRKARRSGQEACVTNSDADDSWGVAEVSEGVEEEAGRRAGNKGLEFYEAAEHSMMYDLDYDDMPKQNFGGATAWGYNQTAAPPPPTTAEMNMKAPEGMRWDPFSQTYQYTYRNPYVDEAYGDPYAGAVQQQGEVAQVELNAGRLADYRIGKGAYRVNQQTGAHDLIDGPQKDLYGKYGAMDHIDQKKDKRPKGPRPTEWDLQYAKNLYEQGVPAGYTPAPNEEDQEALVRDLLRAPTQGAEEYAAYDGGVDIAALGLATERPADKKVRVAKPQAADAEDEEERLEQPASPPAAEPRAGAGAYAKKTEEEPVVPPIEWHRPSPTGHYAADQVAKWKWYYRMEEIYYIWQQMDFPVRNNHVFCGFPVHFSSSDVNDIRSYLGGARRFRKLLDIPVDSIVYAITAKCFPLMGGVISTWLFFGAEVPLIVSDSRKTSYFFLREGVFPSLRVRPFFIILCLNLRRRRCPVAFCLQEDHSTQERERRMKRTKKPKHVKRPED</sequence>
<feature type="compositionally biased region" description="Basic and acidic residues" evidence="1">
    <location>
        <begin position="1104"/>
        <end position="1124"/>
    </location>
</feature>
<feature type="compositionally biased region" description="Low complexity" evidence="1">
    <location>
        <begin position="494"/>
        <end position="553"/>
    </location>
</feature>
<dbReference type="VEuPathDB" id="ToxoDB:BESB_078055"/>
<organism evidence="3 4">
    <name type="scientific">Besnoitia besnoiti</name>
    <name type="common">Apicomplexan protozoan</name>
    <dbReference type="NCBI Taxonomy" id="94643"/>
    <lineage>
        <taxon>Eukaryota</taxon>
        <taxon>Sar</taxon>
        <taxon>Alveolata</taxon>
        <taxon>Apicomplexa</taxon>
        <taxon>Conoidasida</taxon>
        <taxon>Coccidia</taxon>
        <taxon>Eucoccidiorida</taxon>
        <taxon>Eimeriorina</taxon>
        <taxon>Sarcocystidae</taxon>
        <taxon>Besnoitia</taxon>
    </lineage>
</organism>
<evidence type="ECO:0000313" key="3">
    <source>
        <dbReference type="EMBL" id="PFH33589.1"/>
    </source>
</evidence>
<feature type="compositionally biased region" description="Low complexity" evidence="1">
    <location>
        <begin position="827"/>
        <end position="856"/>
    </location>
</feature>
<accession>A0A2A9M6K9</accession>
<feature type="region of interest" description="Disordered" evidence="1">
    <location>
        <begin position="716"/>
        <end position="1319"/>
    </location>
</feature>
<dbReference type="RefSeq" id="XP_029217598.1">
    <property type="nucleotide sequence ID" value="XM_029366167.1"/>
</dbReference>
<dbReference type="OrthoDB" id="354138at2759"/>
<proteinExistence type="predicted"/>
<evidence type="ECO:0000313" key="4">
    <source>
        <dbReference type="Proteomes" id="UP000224006"/>
    </source>
</evidence>
<feature type="compositionally biased region" description="Basic and acidic residues" evidence="1">
    <location>
        <begin position="1166"/>
        <end position="1181"/>
    </location>
</feature>
<feature type="compositionally biased region" description="Low complexity" evidence="1">
    <location>
        <begin position="1042"/>
        <end position="1073"/>
    </location>
</feature>
<feature type="region of interest" description="Disordered" evidence="1">
    <location>
        <begin position="478"/>
        <end position="557"/>
    </location>
</feature>
<feature type="compositionally biased region" description="Basic and acidic residues" evidence="1">
    <location>
        <begin position="718"/>
        <end position="731"/>
    </location>
</feature>
<comment type="caution">
    <text evidence="3">The sequence shown here is derived from an EMBL/GenBank/DDBJ whole genome shotgun (WGS) entry which is preliminary data.</text>
</comment>
<name>A0A2A9M6K9_BESBE</name>
<feature type="compositionally biased region" description="Basic and acidic residues" evidence="1">
    <location>
        <begin position="740"/>
        <end position="754"/>
    </location>
</feature>
<dbReference type="Proteomes" id="UP000224006">
    <property type="component" value="Chromosome VII"/>
</dbReference>
<feature type="region of interest" description="Disordered" evidence="1">
    <location>
        <begin position="594"/>
        <end position="695"/>
    </location>
</feature>
<feature type="region of interest" description="Disordered" evidence="1">
    <location>
        <begin position="1642"/>
        <end position="1679"/>
    </location>
</feature>
<feature type="compositionally biased region" description="Basic and acidic residues" evidence="1">
    <location>
        <begin position="996"/>
        <end position="1029"/>
    </location>
</feature>
<dbReference type="KEGG" id="bbes:BESB_078055"/>
<feature type="compositionally biased region" description="Acidic residues" evidence="1">
    <location>
        <begin position="1094"/>
        <end position="1103"/>
    </location>
</feature>
<evidence type="ECO:0000256" key="1">
    <source>
        <dbReference type="SAM" id="MobiDB-lite"/>
    </source>
</evidence>
<feature type="compositionally biased region" description="Acidic residues" evidence="1">
    <location>
        <begin position="861"/>
        <end position="871"/>
    </location>
</feature>
<feature type="region of interest" description="Disordered" evidence="1">
    <location>
        <begin position="341"/>
        <end position="386"/>
    </location>
</feature>
<dbReference type="GeneID" id="40312732"/>
<feature type="compositionally biased region" description="Basic and acidic residues" evidence="1">
    <location>
        <begin position="789"/>
        <end position="803"/>
    </location>
</feature>
<dbReference type="PANTHER" id="PTHR46436:SF2">
    <property type="entry name" value="CHROMOSOME UNDETERMINED SCAFFOLD_119, WHOLE GENOME SHOTGUN SEQUENCE"/>
    <property type="match status" value="1"/>
</dbReference>
<evidence type="ECO:0000259" key="2">
    <source>
        <dbReference type="Pfam" id="PF24652"/>
    </source>
</evidence>